<dbReference type="PANTHER" id="PTHR11058:SF9">
    <property type="entry name" value="NADH-UBIQUINONE OXIDOREDUCTASE CHAIN 3"/>
    <property type="match status" value="1"/>
</dbReference>
<dbReference type="AlphaFoldDB" id="A8VTZ3"/>
<dbReference type="GO" id="GO:0031966">
    <property type="term" value="C:mitochondrial membrane"/>
    <property type="evidence" value="ECO:0007669"/>
    <property type="project" value="UniProtKB-SubCell"/>
</dbReference>
<organism evidence="10">
    <name type="scientific">Bothriometopus macrocnemis</name>
    <dbReference type="NCBI Taxonomy" id="475769"/>
    <lineage>
        <taxon>Eukaryota</taxon>
        <taxon>Metazoa</taxon>
        <taxon>Ecdysozoa</taxon>
        <taxon>Arthropoda</taxon>
        <taxon>Hexapoda</taxon>
        <taxon>Insecta</taxon>
        <taxon>Pterygota</taxon>
        <taxon>Neoptera</taxon>
        <taxon>Paraneoptera</taxon>
        <taxon>Psocodea</taxon>
        <taxon>Troctomorpha</taxon>
        <taxon>Phthiraptera</taxon>
        <taxon>Ischnocera</taxon>
        <taxon>Philopteridae</taxon>
        <taxon>Bothriometopus</taxon>
    </lineage>
</organism>
<dbReference type="InterPro" id="IPR038430">
    <property type="entry name" value="NDAH_ubi_oxred_su3_sf"/>
</dbReference>
<gene>
    <name evidence="10" type="primary">ND3</name>
</gene>
<feature type="transmembrane region" description="Helical" evidence="9">
    <location>
        <begin position="87"/>
        <end position="114"/>
    </location>
</feature>
<protein>
    <recommendedName>
        <fullName evidence="3 9">NADH-ubiquinone oxidoreductase chain 3</fullName>
        <ecNumber evidence="9">7.1.1.2</ecNumber>
    </recommendedName>
</protein>
<comment type="subcellular location">
    <subcellularLocation>
        <location evidence="1">Membrane</location>
    </subcellularLocation>
    <subcellularLocation>
        <location evidence="9">Mitochondrion membrane</location>
        <topology evidence="9">Multi-pass membrane protein</topology>
    </subcellularLocation>
</comment>
<evidence type="ECO:0000256" key="2">
    <source>
        <dbReference type="ARBA" id="ARBA00008472"/>
    </source>
</evidence>
<comment type="catalytic activity">
    <reaction evidence="8 9">
        <text>a ubiquinone + NADH + 5 H(+)(in) = a ubiquinol + NAD(+) + 4 H(+)(out)</text>
        <dbReference type="Rhea" id="RHEA:29091"/>
        <dbReference type="Rhea" id="RHEA-COMP:9565"/>
        <dbReference type="Rhea" id="RHEA-COMP:9566"/>
        <dbReference type="ChEBI" id="CHEBI:15378"/>
        <dbReference type="ChEBI" id="CHEBI:16389"/>
        <dbReference type="ChEBI" id="CHEBI:17976"/>
        <dbReference type="ChEBI" id="CHEBI:57540"/>
        <dbReference type="ChEBI" id="CHEBI:57945"/>
        <dbReference type="EC" id="7.1.1.2"/>
    </reaction>
</comment>
<keyword evidence="7 9" id="KW-0472">Membrane</keyword>
<reference evidence="10" key="1">
    <citation type="journal article" date="2007" name="J. Mol. Evol.">
        <title>The mitochondrial genome of the screamer louse Bothriometopus (phthiraptera: ischnocera): effects of extensive gene rearrangements on the evolution of the genome.</title>
        <authorList>
            <person name="Cameron S.L."/>
            <person name="Johnson K.P."/>
            <person name="Whiting M.F."/>
        </authorList>
    </citation>
    <scope>NUCLEOTIDE SEQUENCE</scope>
</reference>
<evidence type="ECO:0000256" key="8">
    <source>
        <dbReference type="ARBA" id="ARBA00049551"/>
    </source>
</evidence>
<evidence type="ECO:0000256" key="7">
    <source>
        <dbReference type="ARBA" id="ARBA00023136"/>
    </source>
</evidence>
<dbReference type="Pfam" id="PF00507">
    <property type="entry name" value="Oxidored_q4"/>
    <property type="match status" value="1"/>
</dbReference>
<dbReference type="EMBL" id="EU183542">
    <property type="protein sequence ID" value="ABW20537.1"/>
    <property type="molecule type" value="Genomic_DNA"/>
</dbReference>
<dbReference type="PANTHER" id="PTHR11058">
    <property type="entry name" value="NADH-UBIQUINONE OXIDOREDUCTASE CHAIN 3"/>
    <property type="match status" value="1"/>
</dbReference>
<keyword evidence="4 9" id="KW-0813">Transport</keyword>
<proteinExistence type="inferred from homology"/>
<keyword evidence="6 9" id="KW-1133">Transmembrane helix</keyword>
<feature type="transmembrane region" description="Helical" evidence="9">
    <location>
        <begin position="6"/>
        <end position="27"/>
    </location>
</feature>
<keyword evidence="9" id="KW-1278">Translocase</keyword>
<evidence type="ECO:0000256" key="1">
    <source>
        <dbReference type="ARBA" id="ARBA00004370"/>
    </source>
</evidence>
<accession>A8VTZ3</accession>
<dbReference type="EC" id="7.1.1.2" evidence="9"/>
<sequence>MTLTMMINWMIFVVSLVSLLVFIAKLFDSHEEESSSGEEFECGMESMHPTHTPMNMQFFMIGILFLIFDIEVVVMLPLIILSWNESAILIIMSMIAAILIIGMWMEIFMGSLYWKIH</sequence>
<keyword evidence="9 10" id="KW-0496">Mitochondrion</keyword>
<keyword evidence="9" id="KW-0520">NAD</keyword>
<evidence type="ECO:0000256" key="5">
    <source>
        <dbReference type="ARBA" id="ARBA00022692"/>
    </source>
</evidence>
<evidence type="ECO:0000256" key="6">
    <source>
        <dbReference type="ARBA" id="ARBA00022989"/>
    </source>
</evidence>
<dbReference type="InterPro" id="IPR000440">
    <property type="entry name" value="NADH_UbQ/plastoQ_OxRdtase_su3"/>
</dbReference>
<name>A8VTZ3_9NEOP</name>
<feature type="transmembrane region" description="Helical" evidence="9">
    <location>
        <begin position="58"/>
        <end position="81"/>
    </location>
</feature>
<comment type="similarity">
    <text evidence="2 9">Belongs to the complex I subunit 3 family.</text>
</comment>
<geneLocation type="mitochondrion" evidence="10"/>
<keyword evidence="9" id="KW-0679">Respiratory chain</keyword>
<dbReference type="Gene3D" id="1.20.58.1610">
    <property type="entry name" value="NADH:ubiquinone/plastoquinone oxidoreductase, chain 3"/>
    <property type="match status" value="1"/>
</dbReference>
<comment type="function">
    <text evidence="9">Core subunit of the mitochondrial membrane respiratory chain NADH dehydrogenase (Complex I) which catalyzes electron transfer from NADH through the respiratory chain, using ubiquinone as an electron acceptor. Essential for the catalytic activity of complex I.</text>
</comment>
<evidence type="ECO:0000313" key="10">
    <source>
        <dbReference type="EMBL" id="ABW20537.1"/>
    </source>
</evidence>
<keyword evidence="5 9" id="KW-0812">Transmembrane</keyword>
<dbReference type="GO" id="GO:0008137">
    <property type="term" value="F:NADH dehydrogenase (ubiquinone) activity"/>
    <property type="evidence" value="ECO:0007669"/>
    <property type="project" value="UniProtKB-UniRule"/>
</dbReference>
<evidence type="ECO:0000256" key="3">
    <source>
        <dbReference type="ARBA" id="ARBA00021007"/>
    </source>
</evidence>
<keyword evidence="9" id="KW-0249">Electron transport</keyword>
<evidence type="ECO:0000256" key="9">
    <source>
        <dbReference type="RuleBase" id="RU003640"/>
    </source>
</evidence>
<keyword evidence="9" id="KW-0830">Ubiquinone</keyword>
<evidence type="ECO:0000256" key="4">
    <source>
        <dbReference type="ARBA" id="ARBA00022448"/>
    </source>
</evidence>
<dbReference type="GO" id="GO:0030964">
    <property type="term" value="C:NADH dehydrogenase complex"/>
    <property type="evidence" value="ECO:0007669"/>
    <property type="project" value="TreeGrafter"/>
</dbReference>